<feature type="compositionally biased region" description="Pro residues" evidence="1">
    <location>
        <begin position="50"/>
        <end position="63"/>
    </location>
</feature>
<evidence type="ECO:0000313" key="2">
    <source>
        <dbReference type="EMBL" id="SDD56027.1"/>
    </source>
</evidence>
<dbReference type="EMBL" id="FMZC01000007">
    <property type="protein sequence ID" value="SDD56027.1"/>
    <property type="molecule type" value="Genomic_DNA"/>
</dbReference>
<gene>
    <name evidence="2" type="ORF">SAMN05192589_107114</name>
</gene>
<name>A0A1G6VSS0_9BURK</name>
<dbReference type="Proteomes" id="UP000198781">
    <property type="component" value="Unassembled WGS sequence"/>
</dbReference>
<feature type="compositionally biased region" description="Low complexity" evidence="1">
    <location>
        <begin position="27"/>
        <end position="49"/>
    </location>
</feature>
<evidence type="ECO:0000256" key="1">
    <source>
        <dbReference type="SAM" id="MobiDB-lite"/>
    </source>
</evidence>
<reference evidence="2 3" key="1">
    <citation type="submission" date="2016-10" db="EMBL/GenBank/DDBJ databases">
        <authorList>
            <person name="de Groot N.N."/>
        </authorList>
    </citation>
    <scope>NUCLEOTIDE SEQUENCE [LARGE SCALE GENOMIC DNA]</scope>
    <source>
        <strain evidence="2 3">DSM 16619</strain>
    </source>
</reference>
<feature type="region of interest" description="Disordered" evidence="1">
    <location>
        <begin position="1"/>
        <end position="100"/>
    </location>
</feature>
<dbReference type="STRING" id="187868.SAMN05192589_107114"/>
<keyword evidence="3" id="KW-1185">Reference proteome</keyword>
<proteinExistence type="predicted"/>
<feature type="compositionally biased region" description="Basic and acidic residues" evidence="1">
    <location>
        <begin position="80"/>
        <end position="93"/>
    </location>
</feature>
<organism evidence="2 3">
    <name type="scientific">Paracidovorax valerianellae</name>
    <dbReference type="NCBI Taxonomy" id="187868"/>
    <lineage>
        <taxon>Bacteria</taxon>
        <taxon>Pseudomonadati</taxon>
        <taxon>Pseudomonadota</taxon>
        <taxon>Betaproteobacteria</taxon>
        <taxon>Burkholderiales</taxon>
        <taxon>Comamonadaceae</taxon>
        <taxon>Paracidovorax</taxon>
    </lineage>
</organism>
<sequence>MSNKPKASDATDPNPKAAQATPDQPSAQPAGPAATVPAVGAGPAVAAAPAPAPAQAPEPPPIQNPKRGGLWRQDGEDAPVEVHRTYHPDEPEAQKALGQG</sequence>
<protein>
    <submittedName>
        <fullName evidence="2">Uncharacterized protein</fullName>
    </submittedName>
</protein>
<dbReference type="AlphaFoldDB" id="A0A1G6VSS0"/>
<accession>A0A1G6VSS0</accession>
<evidence type="ECO:0000313" key="3">
    <source>
        <dbReference type="Proteomes" id="UP000198781"/>
    </source>
</evidence>